<dbReference type="Proteomes" id="UP000191933">
    <property type="component" value="Unassembled WGS sequence"/>
</dbReference>
<evidence type="ECO:0000313" key="3">
    <source>
        <dbReference type="Proteomes" id="UP000191933"/>
    </source>
</evidence>
<sequence length="67" mass="7481">MPSRAGKHLPSRDPQNRRRVRNLQQCINASEAGVSPADNDDPSSSRKHRGQSNYGIKIPYLALPWNA</sequence>
<accession>A0A9W5B5D7</accession>
<evidence type="ECO:0000313" key="2">
    <source>
        <dbReference type="EMBL" id="CUW98695.1"/>
    </source>
</evidence>
<comment type="caution">
    <text evidence="2">The sequence shown here is derived from an EMBL/GenBank/DDBJ whole genome shotgun (WGS) entry which is preliminary data.</text>
</comment>
<feature type="region of interest" description="Disordered" evidence="1">
    <location>
        <begin position="27"/>
        <end position="53"/>
    </location>
</feature>
<gene>
    <name evidence="2" type="ORF">AGR2A_Lc60111</name>
</gene>
<proteinExistence type="predicted"/>
<name>A0A9W5B5D7_9HYPH</name>
<protein>
    <submittedName>
        <fullName evidence="2">Uncharacterized protein</fullName>
    </submittedName>
</protein>
<keyword evidence="3" id="KW-1185">Reference proteome</keyword>
<organism evidence="2 3">
    <name type="scientific">Agrobacterium genomosp. 2 str. CFBP 5494</name>
    <dbReference type="NCBI Taxonomy" id="1183436"/>
    <lineage>
        <taxon>Bacteria</taxon>
        <taxon>Pseudomonadati</taxon>
        <taxon>Pseudomonadota</taxon>
        <taxon>Alphaproteobacteria</taxon>
        <taxon>Hyphomicrobiales</taxon>
        <taxon>Rhizobiaceae</taxon>
        <taxon>Rhizobium/Agrobacterium group</taxon>
        <taxon>Agrobacterium</taxon>
        <taxon>Agrobacterium tumefaciens complex</taxon>
    </lineage>
</organism>
<dbReference type="EMBL" id="FBVY01000035">
    <property type="protein sequence ID" value="CUW98695.1"/>
    <property type="molecule type" value="Genomic_DNA"/>
</dbReference>
<reference evidence="2 3" key="1">
    <citation type="submission" date="2016-01" db="EMBL/GenBank/DDBJ databases">
        <authorList>
            <person name="Regsiter A."/>
            <person name="william w."/>
        </authorList>
    </citation>
    <scope>NUCLEOTIDE SEQUENCE [LARGE SCALE GENOMIC DNA]</scope>
    <source>
        <strain evidence="2 3">CFBP 5494</strain>
    </source>
</reference>
<dbReference type="AlphaFoldDB" id="A0A9W5B5D7"/>
<evidence type="ECO:0000256" key="1">
    <source>
        <dbReference type="SAM" id="MobiDB-lite"/>
    </source>
</evidence>